<evidence type="ECO:0000256" key="1">
    <source>
        <dbReference type="ARBA" id="ARBA00022729"/>
    </source>
</evidence>
<dbReference type="SUPFAM" id="SSF89392">
    <property type="entry name" value="Prokaryotic lipoproteins and lipoprotein localization factors"/>
    <property type="match status" value="1"/>
</dbReference>
<proteinExistence type="predicted"/>
<dbReference type="Proteomes" id="UP000503251">
    <property type="component" value="Chromosome"/>
</dbReference>
<feature type="signal peptide" evidence="2">
    <location>
        <begin position="1"/>
        <end position="36"/>
    </location>
</feature>
<keyword evidence="1 2" id="KW-0732">Signal</keyword>
<dbReference type="Gene3D" id="2.50.20.10">
    <property type="entry name" value="Lipoprotein localisation LolA/LolB/LppX"/>
    <property type="match status" value="1"/>
</dbReference>
<dbReference type="InterPro" id="IPR029046">
    <property type="entry name" value="LolA/LolB/LppX"/>
</dbReference>
<dbReference type="EMBL" id="CP039543">
    <property type="protein sequence ID" value="QJT08097.1"/>
    <property type="molecule type" value="Genomic_DNA"/>
</dbReference>
<dbReference type="InterPro" id="IPR004564">
    <property type="entry name" value="OM_lipoprot_carrier_LolA-like"/>
</dbReference>
<accession>A0ABX6NE70</accession>
<organism evidence="3 4">
    <name type="scientific">Oceanidesulfovibrio marinus</name>
    <dbReference type="NCBI Taxonomy" id="370038"/>
    <lineage>
        <taxon>Bacteria</taxon>
        <taxon>Pseudomonadati</taxon>
        <taxon>Thermodesulfobacteriota</taxon>
        <taxon>Desulfovibrionia</taxon>
        <taxon>Desulfovibrionales</taxon>
        <taxon>Desulfovibrionaceae</taxon>
        <taxon>Oceanidesulfovibrio</taxon>
    </lineage>
</organism>
<protein>
    <submittedName>
        <fullName evidence="3">Outer membrane lipoprotein carrier protein LolA</fullName>
    </submittedName>
</protein>
<feature type="chain" id="PRO_5047309538" evidence="2">
    <location>
        <begin position="37"/>
        <end position="252"/>
    </location>
</feature>
<evidence type="ECO:0000313" key="3">
    <source>
        <dbReference type="EMBL" id="QJT08097.1"/>
    </source>
</evidence>
<sequence length="252" mass="28280">MTQDLRCSLRAHRTWSLGLAGLLVVLALWLAMPALAQTAASAQPASSGTAQADPTGAALLDRMVVAYESAERLSADFFVESCVLTENTIKGHVDLERPRRLRVEFGTPPQKVYMAGGEGQFEYFPNEGKAYRYRDDTSFRPAQAYEIFLGMRRYLAYLRPTAREELGNGLARVRLVTADSLPYVTEVLFDIEEESGWLRRAVVKDADGARLAVIELEGYRRGAQWPDGYFEPPSDARIYTPMVERDFLNSDR</sequence>
<dbReference type="RefSeq" id="WP_171266619.1">
    <property type="nucleotide sequence ID" value="NZ_CP039543.1"/>
</dbReference>
<keyword evidence="3" id="KW-0449">Lipoprotein</keyword>
<evidence type="ECO:0000256" key="2">
    <source>
        <dbReference type="SAM" id="SignalP"/>
    </source>
</evidence>
<reference evidence="3 4" key="1">
    <citation type="submission" date="2019-04" db="EMBL/GenBank/DDBJ databases">
        <title>Isolation and culture of sulfate reducing bacteria from the cold seep of the South China Sea.</title>
        <authorList>
            <person name="Sun C."/>
            <person name="Liu R."/>
        </authorList>
    </citation>
    <scope>NUCLEOTIDE SEQUENCE [LARGE SCALE GENOMIC DNA]</scope>
    <source>
        <strain evidence="3 4">CS1</strain>
    </source>
</reference>
<gene>
    <name evidence="3" type="ORF">E8L03_03780</name>
</gene>
<evidence type="ECO:0000313" key="4">
    <source>
        <dbReference type="Proteomes" id="UP000503251"/>
    </source>
</evidence>
<keyword evidence="4" id="KW-1185">Reference proteome</keyword>
<dbReference type="CDD" id="cd16325">
    <property type="entry name" value="LolA"/>
    <property type="match status" value="1"/>
</dbReference>
<name>A0ABX6NE70_9BACT</name>